<dbReference type="KEGG" id="sapo:SAPIO_CDS6189"/>
<feature type="compositionally biased region" description="Basic and acidic residues" evidence="1">
    <location>
        <begin position="1"/>
        <end position="11"/>
    </location>
</feature>
<evidence type="ECO:0000256" key="1">
    <source>
        <dbReference type="SAM" id="MobiDB-lite"/>
    </source>
</evidence>
<name>A0A084G477_PSEDA</name>
<organism evidence="3 4">
    <name type="scientific">Pseudallescheria apiosperma</name>
    <name type="common">Scedosporium apiospermum</name>
    <dbReference type="NCBI Taxonomy" id="563466"/>
    <lineage>
        <taxon>Eukaryota</taxon>
        <taxon>Fungi</taxon>
        <taxon>Dikarya</taxon>
        <taxon>Ascomycota</taxon>
        <taxon>Pezizomycotina</taxon>
        <taxon>Sordariomycetes</taxon>
        <taxon>Hypocreomycetidae</taxon>
        <taxon>Microascales</taxon>
        <taxon>Microascaceae</taxon>
        <taxon>Scedosporium</taxon>
    </lineage>
</organism>
<dbReference type="Proteomes" id="UP000028545">
    <property type="component" value="Unassembled WGS sequence"/>
</dbReference>
<protein>
    <submittedName>
        <fullName evidence="3">Uncharacterized protein</fullName>
    </submittedName>
</protein>
<dbReference type="Pfam" id="PF01544">
    <property type="entry name" value="CorA"/>
    <property type="match status" value="1"/>
</dbReference>
<dbReference type="EMBL" id="JOWA01000101">
    <property type="protein sequence ID" value="KEZ42139.1"/>
    <property type="molecule type" value="Genomic_DNA"/>
</dbReference>
<reference evidence="3 4" key="1">
    <citation type="journal article" date="2014" name="Genome Announc.">
        <title>Draft genome sequence of the pathogenic fungus Scedosporium apiospermum.</title>
        <authorList>
            <person name="Vandeputte P."/>
            <person name="Ghamrawi S."/>
            <person name="Rechenmann M."/>
            <person name="Iltis A."/>
            <person name="Giraud S."/>
            <person name="Fleury M."/>
            <person name="Thornton C."/>
            <person name="Delhaes L."/>
            <person name="Meyer W."/>
            <person name="Papon N."/>
            <person name="Bouchara J.P."/>
        </authorList>
    </citation>
    <scope>NUCLEOTIDE SEQUENCE [LARGE SCALE GENOMIC DNA]</scope>
    <source>
        <strain evidence="3 4">IHEM 14462</strain>
    </source>
</reference>
<keyword evidence="2" id="KW-0472">Membrane</keyword>
<proteinExistence type="predicted"/>
<keyword evidence="2" id="KW-1133">Transmembrane helix</keyword>
<evidence type="ECO:0000313" key="3">
    <source>
        <dbReference type="EMBL" id="KEZ42139.1"/>
    </source>
</evidence>
<comment type="caution">
    <text evidence="3">The sequence shown here is derived from an EMBL/GenBank/DDBJ whole genome shotgun (WGS) entry which is preliminary data.</text>
</comment>
<feature type="transmembrane region" description="Helical" evidence="2">
    <location>
        <begin position="432"/>
        <end position="452"/>
    </location>
</feature>
<evidence type="ECO:0000256" key="2">
    <source>
        <dbReference type="SAM" id="Phobius"/>
    </source>
</evidence>
<keyword evidence="2" id="KW-0812">Transmembrane</keyword>
<dbReference type="HOGENOM" id="CLU_557956_0_0_1"/>
<keyword evidence="4" id="KW-1185">Reference proteome</keyword>
<dbReference type="OrthoDB" id="4804426at2759"/>
<dbReference type="GeneID" id="27725261"/>
<dbReference type="Gene3D" id="1.20.58.340">
    <property type="entry name" value="Magnesium transport protein CorA, transmembrane region"/>
    <property type="match status" value="1"/>
</dbReference>
<accession>A0A084G477</accession>
<gene>
    <name evidence="3" type="ORF">SAPIO_CDS6189</name>
</gene>
<dbReference type="RefSeq" id="XP_016641938.1">
    <property type="nucleotide sequence ID" value="XM_016788357.1"/>
</dbReference>
<dbReference type="AlphaFoldDB" id="A0A084G477"/>
<dbReference type="VEuPathDB" id="FungiDB:SAPIO_CDS6189"/>
<evidence type="ECO:0000313" key="4">
    <source>
        <dbReference type="Proteomes" id="UP000028545"/>
    </source>
</evidence>
<dbReference type="OMA" id="SCETENH"/>
<dbReference type="InterPro" id="IPR002523">
    <property type="entry name" value="MgTranspt_CorA/ZnTranspt_ZntB"/>
</dbReference>
<sequence length="489" mass="54578">MSLPQFEERKTPVATESIVEPGPVTDASGPSCETENHLFCARGHSSAGNVLQGNWLRDETQIKNFVDVEDDAAPSPCTPSASLIAVSPSATTGTGTVDPIGAKREVLQEIIGALDFHRRVEGLIPSLRGVFACFRGANRGDSAPITLHVIFCSPKYPVREIFFTLRIQFSADGRTVMNTRCLLFDNLPNNHSENEKVVPMNRDGHLDRILSALEIDSHYGTPAWYHPLTATLALVRECKWSCSVRQETLNDYILSTERATNTAAWTNEPQLSPWRSNFMEKTVKLQLYRTNLSIVTDSLDFLLGVWDSVSEWSQGNEGFKIVRLDRGPSCSSESLAGLLWRTLSQEQRLEALDDLSFERYTTSRMKSQLESLNGRYEAQSGLLDSLVSQNESQQSAVLSVIALIFAPASIILSIFSLPFVTYPTEREWSIRLFIEVIVPSSVLPVLLGYLYLIRHDIFGVIDKFARTTFEFIGFADRVLGFRSKGFCCD</sequence>
<feature type="transmembrane region" description="Helical" evidence="2">
    <location>
        <begin position="396"/>
        <end position="420"/>
    </location>
</feature>
<feature type="region of interest" description="Disordered" evidence="1">
    <location>
        <begin position="1"/>
        <end position="31"/>
    </location>
</feature>